<dbReference type="InterPro" id="IPR036640">
    <property type="entry name" value="ABC1_TM_sf"/>
</dbReference>
<dbReference type="PROSITE" id="PS50929">
    <property type="entry name" value="ABC_TM1F"/>
    <property type="match status" value="1"/>
</dbReference>
<dbReference type="PROSITE" id="PS50990">
    <property type="entry name" value="PEPTIDASE_C39"/>
    <property type="match status" value="1"/>
</dbReference>
<feature type="transmembrane region" description="Helical" evidence="10">
    <location>
        <begin position="305"/>
        <end position="324"/>
    </location>
</feature>
<keyword evidence="6" id="KW-0067">ATP-binding</keyword>
<dbReference type="PANTHER" id="PTHR24221:SF647">
    <property type="entry name" value="BLL6336 PROTEIN"/>
    <property type="match status" value="1"/>
</dbReference>
<dbReference type="Gene3D" id="3.40.50.300">
    <property type="entry name" value="P-loop containing nucleotide triphosphate hydrolases"/>
    <property type="match status" value="1"/>
</dbReference>
<evidence type="ECO:0000256" key="8">
    <source>
        <dbReference type="ARBA" id="ARBA00023136"/>
    </source>
</evidence>
<dbReference type="NCBIfam" id="TIGR01846">
    <property type="entry name" value="type_I_sec_HlyB"/>
    <property type="match status" value="1"/>
</dbReference>
<dbReference type="Gene3D" id="1.20.1560.10">
    <property type="entry name" value="ABC transporter type 1, transmembrane domain"/>
    <property type="match status" value="1"/>
</dbReference>
<feature type="transmembrane region" description="Helical" evidence="10">
    <location>
        <begin position="393"/>
        <end position="414"/>
    </location>
</feature>
<comment type="similarity">
    <text evidence="2">Belongs to the ABC transporter superfamily. Protein-1 exporter (TC 3.A.1.109) family.</text>
</comment>
<evidence type="ECO:0000256" key="10">
    <source>
        <dbReference type="SAM" id="Phobius"/>
    </source>
</evidence>
<dbReference type="EMBL" id="JBFMVT010000002">
    <property type="protein sequence ID" value="MEW7315007.1"/>
    <property type="molecule type" value="Genomic_DNA"/>
</dbReference>
<dbReference type="InterPro" id="IPR039421">
    <property type="entry name" value="Type_1_exporter"/>
</dbReference>
<dbReference type="InterPro" id="IPR005074">
    <property type="entry name" value="Peptidase_C39"/>
</dbReference>
<proteinExistence type="inferred from homology"/>
<dbReference type="Pfam" id="PF00005">
    <property type="entry name" value="ABC_tran"/>
    <property type="match status" value="1"/>
</dbReference>
<comment type="subcellular location">
    <subcellularLocation>
        <location evidence="1">Cell membrane</location>
        <topology evidence="1">Multi-pass membrane protein</topology>
    </subcellularLocation>
</comment>
<dbReference type="Proteomes" id="UP001555342">
    <property type="component" value="Unassembled WGS sequence"/>
</dbReference>
<dbReference type="InterPro" id="IPR003593">
    <property type="entry name" value="AAA+_ATPase"/>
</dbReference>
<evidence type="ECO:0000256" key="9">
    <source>
        <dbReference type="ARBA" id="ARBA00025139"/>
    </source>
</evidence>
<dbReference type="Pfam" id="PF00664">
    <property type="entry name" value="ABC_membrane"/>
    <property type="match status" value="1"/>
</dbReference>
<dbReference type="SMART" id="SM00382">
    <property type="entry name" value="AAA"/>
    <property type="match status" value="1"/>
</dbReference>
<feature type="domain" description="Peptidase C39" evidence="13">
    <location>
        <begin position="15"/>
        <end position="137"/>
    </location>
</feature>
<comment type="caution">
    <text evidence="14">The sequence shown here is derived from an EMBL/GenBank/DDBJ whole genome shotgun (WGS) entry which is preliminary data.</text>
</comment>
<accession>A0ABV3NZN4</accession>
<organism evidence="14 15">
    <name type="scientific">Buttiauxella gaviniae</name>
    <dbReference type="NCBI Taxonomy" id="82990"/>
    <lineage>
        <taxon>Bacteria</taxon>
        <taxon>Pseudomonadati</taxon>
        <taxon>Pseudomonadota</taxon>
        <taxon>Gammaproteobacteria</taxon>
        <taxon>Enterobacterales</taxon>
        <taxon>Enterobacteriaceae</taxon>
        <taxon>Buttiauxella</taxon>
    </lineage>
</organism>
<evidence type="ECO:0000256" key="1">
    <source>
        <dbReference type="ARBA" id="ARBA00004651"/>
    </source>
</evidence>
<dbReference type="PROSITE" id="PS50893">
    <property type="entry name" value="ABC_TRANSPORTER_2"/>
    <property type="match status" value="1"/>
</dbReference>
<evidence type="ECO:0000313" key="14">
    <source>
        <dbReference type="EMBL" id="MEW7315007.1"/>
    </source>
</evidence>
<feature type="transmembrane region" description="Helical" evidence="10">
    <location>
        <begin position="277"/>
        <end position="299"/>
    </location>
</feature>
<feature type="transmembrane region" description="Helical" evidence="10">
    <location>
        <begin position="204"/>
        <end position="224"/>
    </location>
</feature>
<dbReference type="InterPro" id="IPR011527">
    <property type="entry name" value="ABC1_TM_dom"/>
</dbReference>
<dbReference type="SUPFAM" id="SSF90123">
    <property type="entry name" value="ABC transporter transmembrane region"/>
    <property type="match status" value="1"/>
</dbReference>
<dbReference type="InterPro" id="IPR003439">
    <property type="entry name" value="ABC_transporter-like_ATP-bd"/>
</dbReference>
<keyword evidence="8 10" id="KW-0472">Membrane</keyword>
<reference evidence="14 15" key="1">
    <citation type="submission" date="2024-07" db="EMBL/GenBank/DDBJ databases">
        <authorList>
            <person name="Wang L."/>
        </authorList>
    </citation>
    <scope>NUCLEOTIDE SEQUENCE [LARGE SCALE GENOMIC DNA]</scope>
    <source>
        <strain evidence="14 15">WL359</strain>
    </source>
</reference>
<gene>
    <name evidence="14" type="ORF">AB1E22_20250</name>
</gene>
<evidence type="ECO:0000256" key="5">
    <source>
        <dbReference type="ARBA" id="ARBA00022741"/>
    </source>
</evidence>
<dbReference type="SUPFAM" id="SSF52540">
    <property type="entry name" value="P-loop containing nucleoside triphosphate hydrolases"/>
    <property type="match status" value="1"/>
</dbReference>
<dbReference type="RefSeq" id="WP_367597015.1">
    <property type="nucleotide sequence ID" value="NZ_JBFMVT010000002.1"/>
</dbReference>
<evidence type="ECO:0000256" key="6">
    <source>
        <dbReference type="ARBA" id="ARBA00022840"/>
    </source>
</evidence>
<dbReference type="CDD" id="cd18588">
    <property type="entry name" value="ABC_6TM_CyaB_HlyB_like"/>
    <property type="match status" value="1"/>
</dbReference>
<evidence type="ECO:0000256" key="4">
    <source>
        <dbReference type="ARBA" id="ARBA00022692"/>
    </source>
</evidence>
<dbReference type="InterPro" id="IPR027417">
    <property type="entry name" value="P-loop_NTPase"/>
</dbReference>
<name>A0ABV3NZN4_9ENTR</name>
<keyword evidence="4 10" id="KW-0812">Transmembrane</keyword>
<dbReference type="Pfam" id="PF03412">
    <property type="entry name" value="Peptidase_C39"/>
    <property type="match status" value="1"/>
</dbReference>
<protein>
    <recommendedName>
        <fullName evidence="3">Alpha-hemolysin translocation ATP-binding protein HlyB</fullName>
    </recommendedName>
</protein>
<evidence type="ECO:0000259" key="13">
    <source>
        <dbReference type="PROSITE" id="PS50990"/>
    </source>
</evidence>
<feature type="domain" description="ABC transporter" evidence="11">
    <location>
        <begin position="482"/>
        <end position="717"/>
    </location>
</feature>
<evidence type="ECO:0000259" key="12">
    <source>
        <dbReference type="PROSITE" id="PS50929"/>
    </source>
</evidence>
<dbReference type="Gene3D" id="3.90.70.10">
    <property type="entry name" value="Cysteine proteinases"/>
    <property type="match status" value="1"/>
</dbReference>
<comment type="function">
    <text evidence="9">Part of the ABC transporter complex HlyBD involved in hemolysin export. Transmembrane domains (TMD) form a pore in the inner membrane and the ATP-binding domain (NBD) is responsible for energy generation.</text>
</comment>
<dbReference type="InterPro" id="IPR010132">
    <property type="entry name" value="ATPase_T1SS_HlyB"/>
</dbReference>
<dbReference type="PROSITE" id="PS00211">
    <property type="entry name" value="ABC_TRANSPORTER_1"/>
    <property type="match status" value="1"/>
</dbReference>
<evidence type="ECO:0000256" key="7">
    <source>
        <dbReference type="ARBA" id="ARBA00022989"/>
    </source>
</evidence>
<feature type="domain" description="ABC transmembrane type-1" evidence="12">
    <location>
        <begin position="170"/>
        <end position="449"/>
    </location>
</feature>
<evidence type="ECO:0000259" key="11">
    <source>
        <dbReference type="PROSITE" id="PS50893"/>
    </source>
</evidence>
<dbReference type="InterPro" id="IPR017871">
    <property type="entry name" value="ABC_transporter-like_CS"/>
</dbReference>
<keyword evidence="7 10" id="KW-1133">Transmembrane helix</keyword>
<evidence type="ECO:0000256" key="2">
    <source>
        <dbReference type="ARBA" id="ARBA00006025"/>
    </source>
</evidence>
<feature type="transmembrane region" description="Helical" evidence="10">
    <location>
        <begin position="167"/>
        <end position="192"/>
    </location>
</feature>
<evidence type="ECO:0000256" key="3">
    <source>
        <dbReference type="ARBA" id="ARBA00015531"/>
    </source>
</evidence>
<sequence length="735" mass="82575">MSKQENHSSQKASSQPDNIDSGIYSLCSIAHYYHVPANPEFIKRDLVLTDVHAEAKDILRAAHLIDMKARVISQYNEKRLLKLPLPAIVKLDDGKYYVLTGKNEQNQFRLFDTTSRTNSILSMDELLTRIQGEIILVQRKLLGKGKNPEGFSVTWFMPTLRRYRKPLIHVIVASFFIQIFALITPLFFQVIIDKVLVHKSYETLVVLSIGLFVIGFFEVVMRYLRTWVLAHTANRIDVELGRRLFHHLFALPMRYFEARSAGNTVARIRELENIRNFFTGQALFSVIDLFFIVIFLAVLFLYSPFLALITLASIPVYFLITFAMRPSIKKKIDDKFTTGAASQQFLVETVVGAQTVKASAVEPMFRKQWDDKLASYVHASFEATQLTSVGQNLILFVNKLFSVLILFFGAGAVINGSLSVGELIAFNMISGQVVQPILRISQLWQDFQQVQVSVERLGDILNEQPEFITQQHGAFSQIKGNIRFNDVSFAYKPNTPAILKNIDLEIKAGEVVGIVGSSGSGKSTLTKLIQRLYLPTEGNITVDGVDILNTDPAWLRRNIGVVLQENILFNRTVHENIAFANPNMSRQAVMQAAHLAGAHEFISRLPAGYDTIVEERGGNLSGGQRQRIAIARALATNPAILIFDEATSALDYESESIIRRNMKHIIKGRTVIMIAHRLSTVRNCDRIISMANGEIMEQGTHSELLQHSGIYSHLWSLQSANEDELETSSAAEETA</sequence>
<keyword evidence="5" id="KW-0547">Nucleotide-binding</keyword>
<evidence type="ECO:0000313" key="15">
    <source>
        <dbReference type="Proteomes" id="UP001555342"/>
    </source>
</evidence>
<keyword evidence="15" id="KW-1185">Reference proteome</keyword>
<dbReference type="PANTHER" id="PTHR24221">
    <property type="entry name" value="ATP-BINDING CASSETTE SUB-FAMILY B"/>
    <property type="match status" value="1"/>
</dbReference>